<dbReference type="RefSeq" id="WP_184098877.1">
    <property type="nucleotide sequence ID" value="NZ_JACHHN010000002.1"/>
</dbReference>
<protein>
    <submittedName>
        <fullName evidence="2">Uncharacterized protein</fullName>
    </submittedName>
</protein>
<feature type="compositionally biased region" description="Basic and acidic residues" evidence="1">
    <location>
        <begin position="30"/>
        <end position="44"/>
    </location>
</feature>
<gene>
    <name evidence="2" type="ORF">HNQ50_001386</name>
</gene>
<feature type="region of interest" description="Disordered" evidence="1">
    <location>
        <begin position="30"/>
        <end position="61"/>
    </location>
</feature>
<dbReference type="InterPro" id="IPR027417">
    <property type="entry name" value="P-loop_NTPase"/>
</dbReference>
<organism evidence="2 3">
    <name type="scientific">Silvimonas terrae</name>
    <dbReference type="NCBI Taxonomy" id="300266"/>
    <lineage>
        <taxon>Bacteria</taxon>
        <taxon>Pseudomonadati</taxon>
        <taxon>Pseudomonadota</taxon>
        <taxon>Betaproteobacteria</taxon>
        <taxon>Neisseriales</taxon>
        <taxon>Chitinibacteraceae</taxon>
        <taxon>Silvimonas</taxon>
    </lineage>
</organism>
<evidence type="ECO:0000313" key="2">
    <source>
        <dbReference type="EMBL" id="MBB5190664.1"/>
    </source>
</evidence>
<dbReference type="SUPFAM" id="SSF52540">
    <property type="entry name" value="P-loop containing nucleoside triphosphate hydrolases"/>
    <property type="match status" value="1"/>
</dbReference>
<dbReference type="Gene3D" id="3.40.50.300">
    <property type="entry name" value="P-loop containing nucleotide triphosphate hydrolases"/>
    <property type="match status" value="1"/>
</dbReference>
<name>A0A840RDK0_9NEIS</name>
<keyword evidence="3" id="KW-1185">Reference proteome</keyword>
<evidence type="ECO:0000256" key="1">
    <source>
        <dbReference type="SAM" id="MobiDB-lite"/>
    </source>
</evidence>
<reference evidence="2 3" key="1">
    <citation type="submission" date="2020-08" db="EMBL/GenBank/DDBJ databases">
        <title>Genomic Encyclopedia of Type Strains, Phase IV (KMG-IV): sequencing the most valuable type-strain genomes for metagenomic binning, comparative biology and taxonomic classification.</title>
        <authorList>
            <person name="Goeker M."/>
        </authorList>
    </citation>
    <scope>NUCLEOTIDE SEQUENCE [LARGE SCALE GENOMIC DNA]</scope>
    <source>
        <strain evidence="2 3">DSM 18233</strain>
    </source>
</reference>
<proteinExistence type="predicted"/>
<dbReference type="EMBL" id="JACHHN010000002">
    <property type="protein sequence ID" value="MBB5190664.1"/>
    <property type="molecule type" value="Genomic_DNA"/>
</dbReference>
<evidence type="ECO:0000313" key="3">
    <source>
        <dbReference type="Proteomes" id="UP000543030"/>
    </source>
</evidence>
<sequence>MMFALSPLAIVAVPVALETVKATRHDTVEREANNEAAAEAERMAKGRKPRASGAPASPQVSRANKADIRAILGASGSGKTTYVMQQLREDKPDRLLIWDTKGEFSQEGYAAPVRSISELVAAVRKSEKWKLALIPYGSPNERRKLFDMFAALAFAAGRCTVVAEEISGVAVGGKINAPGWQDIINRGRTYGLTVYALSQRPALMDKETLGNASLIRCGRPAWKADAKIMADCLFVGSDELLSLQDLEFVQRQKGLTLRGVVHPE</sequence>
<dbReference type="AlphaFoldDB" id="A0A840RDK0"/>
<accession>A0A840RDK0</accession>
<dbReference type="Proteomes" id="UP000543030">
    <property type="component" value="Unassembled WGS sequence"/>
</dbReference>
<comment type="caution">
    <text evidence="2">The sequence shown here is derived from an EMBL/GenBank/DDBJ whole genome shotgun (WGS) entry which is preliminary data.</text>
</comment>